<evidence type="ECO:0000256" key="1">
    <source>
        <dbReference type="ARBA" id="ARBA00012513"/>
    </source>
</evidence>
<evidence type="ECO:0000313" key="8">
    <source>
        <dbReference type="EMBL" id="CAH2352980.1"/>
    </source>
</evidence>
<dbReference type="SUPFAM" id="SSF56112">
    <property type="entry name" value="Protein kinase-like (PK-like)"/>
    <property type="match status" value="1"/>
</dbReference>
<keyword evidence="9" id="KW-1185">Reference proteome</keyword>
<comment type="caution">
    <text evidence="8">The sequence shown here is derived from an EMBL/GenBank/DDBJ whole genome shotgun (WGS) entry which is preliminary data.</text>
</comment>
<dbReference type="InterPro" id="IPR011009">
    <property type="entry name" value="Kinase-like_dom_sf"/>
</dbReference>
<reference evidence="8" key="1">
    <citation type="submission" date="2022-03" db="EMBL/GenBank/DDBJ databases">
        <authorList>
            <person name="Legras J.-L."/>
            <person name="Devillers H."/>
            <person name="Grondin C."/>
        </authorList>
    </citation>
    <scope>NUCLEOTIDE SEQUENCE</scope>
    <source>
        <strain evidence="8">CLIB 1423</strain>
    </source>
</reference>
<keyword evidence="2" id="KW-0808">Transferase</keyword>
<dbReference type="SMART" id="SM00220">
    <property type="entry name" value="S_TKc"/>
    <property type="match status" value="1"/>
</dbReference>
<keyword evidence="4" id="KW-0418">Kinase</keyword>
<dbReference type="GO" id="GO:0005829">
    <property type="term" value="C:cytosol"/>
    <property type="evidence" value="ECO:0007669"/>
    <property type="project" value="TreeGrafter"/>
</dbReference>
<dbReference type="Proteomes" id="UP000837801">
    <property type="component" value="Unassembled WGS sequence"/>
</dbReference>
<dbReference type="EC" id="2.7.11.1" evidence="1"/>
<feature type="domain" description="Protein kinase" evidence="7">
    <location>
        <begin position="20"/>
        <end position="298"/>
    </location>
</feature>
<dbReference type="InterPro" id="IPR008271">
    <property type="entry name" value="Ser/Thr_kinase_AS"/>
</dbReference>
<dbReference type="InterPro" id="IPR000719">
    <property type="entry name" value="Prot_kinase_dom"/>
</dbReference>
<name>A0A9P0QQE5_9ASCO</name>
<dbReference type="GO" id="GO:0000407">
    <property type="term" value="C:phagophore assembly site"/>
    <property type="evidence" value="ECO:0007669"/>
    <property type="project" value="TreeGrafter"/>
</dbReference>
<keyword evidence="5" id="KW-0067">ATP-binding</keyword>
<protein>
    <recommendedName>
        <fullName evidence="1">non-specific serine/threonine protein kinase</fullName>
        <ecNumber evidence="1">2.7.11.1</ecNumber>
    </recommendedName>
</protein>
<dbReference type="Pfam" id="PF00069">
    <property type="entry name" value="Pkinase"/>
    <property type="match status" value="1"/>
</dbReference>
<dbReference type="GO" id="GO:0000045">
    <property type="term" value="P:autophagosome assembly"/>
    <property type="evidence" value="ECO:0007669"/>
    <property type="project" value="TreeGrafter"/>
</dbReference>
<keyword evidence="3" id="KW-0547">Nucleotide-binding</keyword>
<dbReference type="AlphaFoldDB" id="A0A9P0QQE5"/>
<organism evidence="8 9">
    <name type="scientific">[Candida] railenensis</name>
    <dbReference type="NCBI Taxonomy" id="45579"/>
    <lineage>
        <taxon>Eukaryota</taxon>
        <taxon>Fungi</taxon>
        <taxon>Dikarya</taxon>
        <taxon>Ascomycota</taxon>
        <taxon>Saccharomycotina</taxon>
        <taxon>Pichiomycetes</taxon>
        <taxon>Debaryomycetaceae</taxon>
        <taxon>Kurtzmaniella</taxon>
    </lineage>
</organism>
<dbReference type="PROSITE" id="PS50011">
    <property type="entry name" value="PROTEIN_KINASE_DOM"/>
    <property type="match status" value="1"/>
</dbReference>
<evidence type="ECO:0000256" key="5">
    <source>
        <dbReference type="ARBA" id="ARBA00022840"/>
    </source>
</evidence>
<dbReference type="EMBL" id="CAKXYY010000009">
    <property type="protein sequence ID" value="CAH2352980.1"/>
    <property type="molecule type" value="Genomic_DNA"/>
</dbReference>
<dbReference type="GO" id="GO:0005776">
    <property type="term" value="C:autophagosome"/>
    <property type="evidence" value="ECO:0007669"/>
    <property type="project" value="TreeGrafter"/>
</dbReference>
<feature type="compositionally biased region" description="Polar residues" evidence="6">
    <location>
        <begin position="346"/>
        <end position="356"/>
    </location>
</feature>
<dbReference type="GO" id="GO:0016020">
    <property type="term" value="C:membrane"/>
    <property type="evidence" value="ECO:0007669"/>
    <property type="project" value="TreeGrafter"/>
</dbReference>
<evidence type="ECO:0000256" key="3">
    <source>
        <dbReference type="ARBA" id="ARBA00022741"/>
    </source>
</evidence>
<accession>A0A9P0QQE5</accession>
<proteinExistence type="predicted"/>
<gene>
    <name evidence="8" type="ORF">CLIB1423_09S00144</name>
</gene>
<evidence type="ECO:0000256" key="4">
    <source>
        <dbReference type="ARBA" id="ARBA00022777"/>
    </source>
</evidence>
<evidence type="ECO:0000313" key="9">
    <source>
        <dbReference type="Proteomes" id="UP000837801"/>
    </source>
</evidence>
<dbReference type="OrthoDB" id="4062651at2759"/>
<feature type="region of interest" description="Disordered" evidence="6">
    <location>
        <begin position="320"/>
        <end position="362"/>
    </location>
</feature>
<dbReference type="GO" id="GO:0010506">
    <property type="term" value="P:regulation of autophagy"/>
    <property type="evidence" value="ECO:0007669"/>
    <property type="project" value="InterPro"/>
</dbReference>
<dbReference type="GO" id="GO:0004674">
    <property type="term" value="F:protein serine/threonine kinase activity"/>
    <property type="evidence" value="ECO:0007669"/>
    <property type="project" value="UniProtKB-EC"/>
</dbReference>
<dbReference type="PANTHER" id="PTHR24348:SF22">
    <property type="entry name" value="NON-SPECIFIC SERINE_THREONINE PROTEIN KINASE"/>
    <property type="match status" value="1"/>
</dbReference>
<evidence type="ECO:0000256" key="2">
    <source>
        <dbReference type="ARBA" id="ARBA00022679"/>
    </source>
</evidence>
<sequence length="497" mass="56474">MQDYKFDSYENKSSLLGGKYQYISPIQEGSFGKVTLAYNTELKCEVAMKAMYKHQPEIKRMANHEIKMLTKLGSKSDNICQLLDHFETDEYVVLVLEYCSSGDLYDLIHSGLNISAVDLWHIAKELSSGVMYAHSLGIYHRDIKPENVLFNSFGRVKLCDWGLSTTGRHSNQFNVGTEKYLAPECFKNEEEKSNGDEDEYDDTYDCKFADYWSLGITLLTAVFGTSPFKPVGVSSSLESDTNFKNFVHFGKSEVLYDIYPTMNKNCFEIFMNLLKTGEKDDKENKNRKISSRDLNLFLQDLESNWKFGLSIDEEYELEQLDEEDNAKNHKDSDLFDMDDDDLGYGSSKQDSLTDPTNYDDDDSELDELEDFIGVTNSIKIPNRNGSGTAGGQPEMHRNTMHAHGHTVNSIPSLIESTSGKSWCDFDDADDAEGDVEEEEDEEGNGNTLSLLIEGLKVKSELNTIKEERNLPISGKLREIGVTIQERELDNEWHAYRA</sequence>
<dbReference type="InterPro" id="IPR045269">
    <property type="entry name" value="Atg1-like"/>
</dbReference>
<dbReference type="PANTHER" id="PTHR24348">
    <property type="entry name" value="SERINE/THREONINE-PROTEIN KINASE UNC-51-RELATED"/>
    <property type="match status" value="1"/>
</dbReference>
<dbReference type="GO" id="GO:0005524">
    <property type="term" value="F:ATP binding"/>
    <property type="evidence" value="ECO:0007669"/>
    <property type="project" value="UniProtKB-KW"/>
</dbReference>
<evidence type="ECO:0000259" key="7">
    <source>
        <dbReference type="PROSITE" id="PS50011"/>
    </source>
</evidence>
<evidence type="ECO:0000256" key="6">
    <source>
        <dbReference type="SAM" id="MobiDB-lite"/>
    </source>
</evidence>
<dbReference type="Gene3D" id="1.10.510.10">
    <property type="entry name" value="Transferase(Phosphotransferase) domain 1"/>
    <property type="match status" value="1"/>
</dbReference>
<dbReference type="PROSITE" id="PS00108">
    <property type="entry name" value="PROTEIN_KINASE_ST"/>
    <property type="match status" value="1"/>
</dbReference>